<dbReference type="EMBL" id="MFJA01000022">
    <property type="protein sequence ID" value="OGG03563.1"/>
    <property type="molecule type" value="Genomic_DNA"/>
</dbReference>
<accession>A0A1F5YU15</accession>
<reference evidence="1 2" key="1">
    <citation type="journal article" date="2016" name="Nat. Commun.">
        <title>Thousands of microbial genomes shed light on interconnected biogeochemical processes in an aquifer system.</title>
        <authorList>
            <person name="Anantharaman K."/>
            <person name="Brown C.T."/>
            <person name="Hug L.A."/>
            <person name="Sharon I."/>
            <person name="Castelle C.J."/>
            <person name="Probst A.J."/>
            <person name="Thomas B.C."/>
            <person name="Singh A."/>
            <person name="Wilkins M.J."/>
            <person name="Karaoz U."/>
            <person name="Brodie E.L."/>
            <person name="Williams K.H."/>
            <person name="Hubbard S.S."/>
            <person name="Banfield J.F."/>
        </authorList>
    </citation>
    <scope>NUCLEOTIDE SEQUENCE [LARGE SCALE GENOMIC DNA]</scope>
</reference>
<comment type="caution">
    <text evidence="1">The sequence shown here is derived from an EMBL/GenBank/DDBJ whole genome shotgun (WGS) entry which is preliminary data.</text>
</comment>
<proteinExistence type="predicted"/>
<evidence type="ECO:0000313" key="2">
    <source>
        <dbReference type="Proteomes" id="UP000176665"/>
    </source>
</evidence>
<dbReference type="Proteomes" id="UP000176665">
    <property type="component" value="Unassembled WGS sequence"/>
</dbReference>
<evidence type="ECO:0000313" key="1">
    <source>
        <dbReference type="EMBL" id="OGG03563.1"/>
    </source>
</evidence>
<gene>
    <name evidence="1" type="ORF">A2W14_03205</name>
</gene>
<name>A0A1F5YU15_9BACT</name>
<evidence type="ECO:0008006" key="3">
    <source>
        <dbReference type="Google" id="ProtNLM"/>
    </source>
</evidence>
<sequence>MKKIIYCLGNEVVDIDSLPLKMMPYLSKKFPQINFLPFDPTESTETGNKMIFLDTVFGIKKIKLITDLKNLSLSPRNSVHDYDLPLYLGLMLKLKKIKEFTVIGLPVNYPLKKALKEVSPYIKDI</sequence>
<dbReference type="AlphaFoldDB" id="A0A1F5YU15"/>
<organism evidence="1 2">
    <name type="scientific">Candidatus Gottesmanbacteria bacterium RBG_16_37_8</name>
    <dbReference type="NCBI Taxonomy" id="1798371"/>
    <lineage>
        <taxon>Bacteria</taxon>
        <taxon>Candidatus Gottesmaniibacteriota</taxon>
    </lineage>
</organism>
<protein>
    <recommendedName>
        <fullName evidence="3">Polysaccharide pyruvyl transferase domain-containing protein</fullName>
    </recommendedName>
</protein>
<dbReference type="STRING" id="1798371.A2W14_03205"/>